<dbReference type="AlphaFoldDB" id="A0A2Z7D3L1"/>
<protein>
    <submittedName>
        <fullName evidence="1">Uncharacterized protein</fullName>
    </submittedName>
</protein>
<name>A0A2Z7D3L1_9LAMI</name>
<accession>A0A2Z7D3L1</accession>
<organism evidence="1 2">
    <name type="scientific">Dorcoceras hygrometricum</name>
    <dbReference type="NCBI Taxonomy" id="472368"/>
    <lineage>
        <taxon>Eukaryota</taxon>
        <taxon>Viridiplantae</taxon>
        <taxon>Streptophyta</taxon>
        <taxon>Embryophyta</taxon>
        <taxon>Tracheophyta</taxon>
        <taxon>Spermatophyta</taxon>
        <taxon>Magnoliopsida</taxon>
        <taxon>eudicotyledons</taxon>
        <taxon>Gunneridae</taxon>
        <taxon>Pentapetalae</taxon>
        <taxon>asterids</taxon>
        <taxon>lamiids</taxon>
        <taxon>Lamiales</taxon>
        <taxon>Gesneriaceae</taxon>
        <taxon>Didymocarpoideae</taxon>
        <taxon>Trichosporeae</taxon>
        <taxon>Loxocarpinae</taxon>
        <taxon>Dorcoceras</taxon>
    </lineage>
</organism>
<evidence type="ECO:0000313" key="2">
    <source>
        <dbReference type="Proteomes" id="UP000250235"/>
    </source>
</evidence>
<sequence>MNKIQMLCMRSGTKAEGYNQGKKPKNAMHSSMKSATEYVATTQATGALTRVDICSRLLNQTQQTPRSWYQTSPKRWRIEISRYHIIWNNSGSLRILVFVVKAGFVVLNQISRTLFVVIVAQDVKGNPGFAAGRGFNPAGGAPGGG</sequence>
<keyword evidence="2" id="KW-1185">Reference proteome</keyword>
<gene>
    <name evidence="1" type="ORF">F511_41234</name>
</gene>
<dbReference type="Proteomes" id="UP000250235">
    <property type="component" value="Unassembled WGS sequence"/>
</dbReference>
<evidence type="ECO:0000313" key="1">
    <source>
        <dbReference type="EMBL" id="KZV53580.1"/>
    </source>
</evidence>
<proteinExistence type="predicted"/>
<reference evidence="1 2" key="1">
    <citation type="journal article" date="2015" name="Proc. Natl. Acad. Sci. U.S.A.">
        <title>The resurrection genome of Boea hygrometrica: A blueprint for survival of dehydration.</title>
        <authorList>
            <person name="Xiao L."/>
            <person name="Yang G."/>
            <person name="Zhang L."/>
            <person name="Yang X."/>
            <person name="Zhao S."/>
            <person name="Ji Z."/>
            <person name="Zhou Q."/>
            <person name="Hu M."/>
            <person name="Wang Y."/>
            <person name="Chen M."/>
            <person name="Xu Y."/>
            <person name="Jin H."/>
            <person name="Xiao X."/>
            <person name="Hu G."/>
            <person name="Bao F."/>
            <person name="Hu Y."/>
            <person name="Wan P."/>
            <person name="Li L."/>
            <person name="Deng X."/>
            <person name="Kuang T."/>
            <person name="Xiang C."/>
            <person name="Zhu J.K."/>
            <person name="Oliver M.J."/>
            <person name="He Y."/>
        </authorList>
    </citation>
    <scope>NUCLEOTIDE SEQUENCE [LARGE SCALE GENOMIC DNA]</scope>
    <source>
        <strain evidence="2">cv. XS01</strain>
    </source>
</reference>
<dbReference type="EMBL" id="KQ990173">
    <property type="protein sequence ID" value="KZV53580.1"/>
    <property type="molecule type" value="Genomic_DNA"/>
</dbReference>